<dbReference type="CDD" id="cd03220">
    <property type="entry name" value="ABC_KpsT_Wzt"/>
    <property type="match status" value="1"/>
</dbReference>
<evidence type="ECO:0000313" key="7">
    <source>
        <dbReference type="Proteomes" id="UP000272888"/>
    </source>
</evidence>
<dbReference type="PANTHER" id="PTHR46743">
    <property type="entry name" value="TEICHOIC ACIDS EXPORT ATP-BINDING PROTEIN TAGH"/>
    <property type="match status" value="1"/>
</dbReference>
<evidence type="ECO:0000256" key="3">
    <source>
        <dbReference type="ARBA" id="ARBA00022741"/>
    </source>
</evidence>
<evidence type="ECO:0000256" key="1">
    <source>
        <dbReference type="ARBA" id="ARBA00005417"/>
    </source>
</evidence>
<dbReference type="AlphaFoldDB" id="A0A3A8QF37"/>
<protein>
    <submittedName>
        <fullName evidence="6">ABC transporter ATP-binding protein</fullName>
    </submittedName>
</protein>
<keyword evidence="7" id="KW-1185">Reference proteome</keyword>
<dbReference type="SUPFAM" id="SSF52540">
    <property type="entry name" value="P-loop containing nucleoside triphosphate hydrolases"/>
    <property type="match status" value="1"/>
</dbReference>
<evidence type="ECO:0000256" key="4">
    <source>
        <dbReference type="ARBA" id="ARBA00022840"/>
    </source>
</evidence>
<sequence>MANSPTEDAIVIQDVVKNFRKRTIRGEYTTFKSELVRWLRGNRTSNQQGRFIESLRGVNLRIPKGQTVAILGRNGSGKSTLLKLITGIYTPTSGSITVNGRISALLDLGAGFHPDFSGRENILINGIILGMSRTEVRAKMDAIIAFSELGEFIDEPVRTYSSGMYMRLAFSVATHVDPDILIIDEILAVGDEHFSKKSMAKMTEFKRLGKTIVLVTHDMSTVERWCDQAAWLDGGRIRRMGTPAEIAADYRQAVSLAEARSTVFTPPALTAGGGALPGLPEGPVVTDAPKPAPQVAVTRVWLTGPRGEELGTIAPETRAEVCIDYVAREAMADVEFVLTLASADGPVLYATSTRTDRVPLPTPLPPQGRLRFVLPRVGLLGGAYVLSVELKTGNNANPEAGREARCSFSVSTEHDDRGVFRPEHAWVVEEAPAAPVQAVSVPKHAAAS</sequence>
<dbReference type="InterPro" id="IPR003593">
    <property type="entry name" value="AAA+_ATPase"/>
</dbReference>
<feature type="domain" description="ABC transporter" evidence="5">
    <location>
        <begin position="39"/>
        <end position="259"/>
    </location>
</feature>
<dbReference type="CDD" id="cd10147">
    <property type="entry name" value="Wzt_C-like"/>
    <property type="match status" value="1"/>
</dbReference>
<dbReference type="InterPro" id="IPR015860">
    <property type="entry name" value="ABC_transpr_TagH-like"/>
</dbReference>
<proteinExistence type="inferred from homology"/>
<dbReference type="SMART" id="SM00382">
    <property type="entry name" value="AAA"/>
    <property type="match status" value="1"/>
</dbReference>
<dbReference type="Pfam" id="PF14524">
    <property type="entry name" value="Wzt_C"/>
    <property type="match status" value="1"/>
</dbReference>
<evidence type="ECO:0000256" key="2">
    <source>
        <dbReference type="ARBA" id="ARBA00022448"/>
    </source>
</evidence>
<comment type="caution">
    <text evidence="6">The sequence shown here is derived from an EMBL/GenBank/DDBJ whole genome shotgun (WGS) entry which is preliminary data.</text>
</comment>
<dbReference type="InterPro" id="IPR029439">
    <property type="entry name" value="Wzt_C"/>
</dbReference>
<accession>A0A3A8QF37</accession>
<dbReference type="PANTHER" id="PTHR46743:SF2">
    <property type="entry name" value="TEICHOIC ACIDS EXPORT ATP-BINDING PROTEIN TAGH"/>
    <property type="match status" value="1"/>
</dbReference>
<dbReference type="GO" id="GO:0016020">
    <property type="term" value="C:membrane"/>
    <property type="evidence" value="ECO:0007669"/>
    <property type="project" value="InterPro"/>
</dbReference>
<dbReference type="PROSITE" id="PS50893">
    <property type="entry name" value="ABC_TRANSPORTER_2"/>
    <property type="match status" value="1"/>
</dbReference>
<evidence type="ECO:0000313" key="6">
    <source>
        <dbReference type="EMBL" id="RKH66271.1"/>
    </source>
</evidence>
<dbReference type="Gene3D" id="3.40.50.300">
    <property type="entry name" value="P-loop containing nucleotide triphosphate hydrolases"/>
    <property type="match status" value="1"/>
</dbReference>
<dbReference type="InterPro" id="IPR050683">
    <property type="entry name" value="Bact_Polysacc_Export_ATP-bd"/>
</dbReference>
<dbReference type="InterPro" id="IPR027417">
    <property type="entry name" value="P-loop_NTPase"/>
</dbReference>
<keyword evidence="4 6" id="KW-0067">ATP-binding</keyword>
<organism evidence="6 7">
    <name type="scientific">Corallococcus llansteffanensis</name>
    <dbReference type="NCBI Taxonomy" id="2316731"/>
    <lineage>
        <taxon>Bacteria</taxon>
        <taxon>Pseudomonadati</taxon>
        <taxon>Myxococcota</taxon>
        <taxon>Myxococcia</taxon>
        <taxon>Myxococcales</taxon>
        <taxon>Cystobacterineae</taxon>
        <taxon>Myxococcaceae</taxon>
        <taxon>Corallococcus</taxon>
    </lineage>
</organism>
<gene>
    <name evidence="6" type="ORF">D7V93_04710</name>
</gene>
<name>A0A3A8QF37_9BACT</name>
<dbReference type="RefSeq" id="WP_120642208.1">
    <property type="nucleotide sequence ID" value="NZ_RAWB01000029.1"/>
</dbReference>
<comment type="similarity">
    <text evidence="1">Belongs to the ABC transporter superfamily.</text>
</comment>
<evidence type="ECO:0000259" key="5">
    <source>
        <dbReference type="PROSITE" id="PS50893"/>
    </source>
</evidence>
<dbReference type="Proteomes" id="UP000272888">
    <property type="component" value="Unassembled WGS sequence"/>
</dbReference>
<dbReference type="EMBL" id="RAWB01000029">
    <property type="protein sequence ID" value="RKH66271.1"/>
    <property type="molecule type" value="Genomic_DNA"/>
</dbReference>
<dbReference type="InterPro" id="IPR003439">
    <property type="entry name" value="ABC_transporter-like_ATP-bd"/>
</dbReference>
<keyword evidence="2" id="KW-0813">Transport</keyword>
<dbReference type="GO" id="GO:0005524">
    <property type="term" value="F:ATP binding"/>
    <property type="evidence" value="ECO:0007669"/>
    <property type="project" value="UniProtKB-KW"/>
</dbReference>
<reference evidence="7" key="1">
    <citation type="submission" date="2018-09" db="EMBL/GenBank/DDBJ databases">
        <authorList>
            <person name="Livingstone P.G."/>
            <person name="Whitworth D.E."/>
        </authorList>
    </citation>
    <scope>NUCLEOTIDE SEQUENCE [LARGE SCALE GENOMIC DNA]</scope>
    <source>
        <strain evidence="7">CA051B</strain>
    </source>
</reference>
<keyword evidence="3" id="KW-0547">Nucleotide-binding</keyword>
<dbReference type="GO" id="GO:0016887">
    <property type="term" value="F:ATP hydrolysis activity"/>
    <property type="evidence" value="ECO:0007669"/>
    <property type="project" value="InterPro"/>
</dbReference>
<dbReference type="Gene3D" id="2.70.50.60">
    <property type="entry name" value="abc- transporter (atp binding component) like domain"/>
    <property type="match status" value="1"/>
</dbReference>
<dbReference type="GO" id="GO:0140359">
    <property type="term" value="F:ABC-type transporter activity"/>
    <property type="evidence" value="ECO:0007669"/>
    <property type="project" value="InterPro"/>
</dbReference>
<dbReference type="Pfam" id="PF00005">
    <property type="entry name" value="ABC_tran"/>
    <property type="match status" value="1"/>
</dbReference>